<proteinExistence type="predicted"/>
<dbReference type="SUPFAM" id="SSF140566">
    <property type="entry name" value="FlgN-like"/>
    <property type="match status" value="1"/>
</dbReference>
<organism evidence="2 3">
    <name type="scientific">Rhodosalinus halophilus</name>
    <dbReference type="NCBI Taxonomy" id="2259333"/>
    <lineage>
        <taxon>Bacteria</taxon>
        <taxon>Pseudomonadati</taxon>
        <taxon>Pseudomonadota</taxon>
        <taxon>Alphaproteobacteria</taxon>
        <taxon>Rhodobacterales</taxon>
        <taxon>Paracoccaceae</taxon>
        <taxon>Rhodosalinus</taxon>
    </lineage>
</organism>
<reference evidence="2 3" key="1">
    <citation type="submission" date="2018-07" db="EMBL/GenBank/DDBJ databases">
        <title>Rhodosalinus sp. strain E84T genomic sequence and assembly.</title>
        <authorList>
            <person name="Liu Z.-W."/>
            <person name="Lu D.-C."/>
        </authorList>
    </citation>
    <scope>NUCLEOTIDE SEQUENCE [LARGE SCALE GENOMIC DNA]</scope>
    <source>
        <strain evidence="2 3">E84</strain>
    </source>
</reference>
<protein>
    <submittedName>
        <fullName evidence="2">Flagellar biosynthesis protein FlgN</fullName>
    </submittedName>
</protein>
<comment type="caution">
    <text evidence="2">The sequence shown here is derived from an EMBL/GenBank/DDBJ whole genome shotgun (WGS) entry which is preliminary data.</text>
</comment>
<feature type="region of interest" description="Disordered" evidence="1">
    <location>
        <begin position="97"/>
        <end position="116"/>
    </location>
</feature>
<keyword evidence="3" id="KW-1185">Reference proteome</keyword>
<sequence length="116" mass="12747">MSEAGAVLGALDRLLEEERALLRAGRLDALSDLSVRKETLMERLTEVGVPPESRESLAGRIARNQALLDGALAGLRQVSERLGAVRELRRGLETYDREGRRTAMAQPGGVHMERRA</sequence>
<dbReference type="Gene3D" id="1.20.58.300">
    <property type="entry name" value="FlgN-like"/>
    <property type="match status" value="1"/>
</dbReference>
<evidence type="ECO:0000313" key="2">
    <source>
        <dbReference type="EMBL" id="RBI84616.1"/>
    </source>
</evidence>
<evidence type="ECO:0000256" key="1">
    <source>
        <dbReference type="SAM" id="MobiDB-lite"/>
    </source>
</evidence>
<evidence type="ECO:0000313" key="3">
    <source>
        <dbReference type="Proteomes" id="UP000253370"/>
    </source>
</evidence>
<accession>A0A365U7B4</accession>
<dbReference type="GO" id="GO:0044780">
    <property type="term" value="P:bacterial-type flagellum assembly"/>
    <property type="evidence" value="ECO:0007669"/>
    <property type="project" value="InterPro"/>
</dbReference>
<keyword evidence="2" id="KW-0969">Cilium</keyword>
<keyword evidence="2" id="KW-0966">Cell projection</keyword>
<name>A0A365U7B4_9RHOB</name>
<dbReference type="RefSeq" id="WP_113289655.1">
    <property type="nucleotide sequence ID" value="NZ_QNTQ01000010.1"/>
</dbReference>
<dbReference type="InterPro" id="IPR036679">
    <property type="entry name" value="FlgN-like_sf"/>
</dbReference>
<gene>
    <name evidence="2" type="ORF">DRV85_11720</name>
</gene>
<dbReference type="Proteomes" id="UP000253370">
    <property type="component" value="Unassembled WGS sequence"/>
</dbReference>
<keyword evidence="2" id="KW-0282">Flagellum</keyword>
<dbReference type="AlphaFoldDB" id="A0A365U7B4"/>
<dbReference type="OrthoDB" id="7862860at2"/>
<dbReference type="EMBL" id="QNTQ01000010">
    <property type="protein sequence ID" value="RBI84616.1"/>
    <property type="molecule type" value="Genomic_DNA"/>
</dbReference>